<evidence type="ECO:0000313" key="2">
    <source>
        <dbReference type="Proteomes" id="UP000290767"/>
    </source>
</evidence>
<comment type="caution">
    <text evidence="1">The sequence shown here is derived from an EMBL/GenBank/DDBJ whole genome shotgun (WGS) entry which is preliminary data.</text>
</comment>
<gene>
    <name evidence="1" type="ORF">B5P46_21755</name>
</gene>
<dbReference type="Proteomes" id="UP000290767">
    <property type="component" value="Unassembled WGS sequence"/>
</dbReference>
<protein>
    <submittedName>
        <fullName evidence="1">Uncharacterized protein</fullName>
    </submittedName>
</protein>
<evidence type="ECO:0000313" key="1">
    <source>
        <dbReference type="EMBL" id="RXT22506.1"/>
    </source>
</evidence>
<dbReference type="AlphaFoldDB" id="A0A4Q1TUJ7"/>
<reference evidence="1 2" key="1">
    <citation type="submission" date="2017-03" db="EMBL/GenBank/DDBJ databases">
        <authorList>
            <person name="Safronova V.I."/>
            <person name="Sazanova A.L."/>
            <person name="Chirak E.R."/>
        </authorList>
    </citation>
    <scope>NUCLEOTIDE SEQUENCE [LARGE SCALE GENOMIC DNA]</scope>
    <source>
        <strain evidence="1 2">Tri-43</strain>
    </source>
</reference>
<organism evidence="1 2">
    <name type="scientific">Rhizobium leguminosarum</name>
    <dbReference type="NCBI Taxonomy" id="384"/>
    <lineage>
        <taxon>Bacteria</taxon>
        <taxon>Pseudomonadati</taxon>
        <taxon>Pseudomonadota</taxon>
        <taxon>Alphaproteobacteria</taxon>
        <taxon>Hyphomicrobiales</taxon>
        <taxon>Rhizobiaceae</taxon>
        <taxon>Rhizobium/Agrobacterium group</taxon>
        <taxon>Rhizobium</taxon>
    </lineage>
</organism>
<name>A0A4Q1TUJ7_RHILE</name>
<proteinExistence type="predicted"/>
<dbReference type="EMBL" id="MZMU01000013">
    <property type="protein sequence ID" value="RXT22506.1"/>
    <property type="molecule type" value="Genomic_DNA"/>
</dbReference>
<sequence length="74" mass="8351">MLQWPDTTRKKNAIARMTNRERTTEHKFVATSCLVRGRAGRFDLVAAPTETDAEAKDALMTSRACAQRWEPVSV</sequence>
<accession>A0A4Q1TUJ7</accession>